<reference evidence="1 2" key="1">
    <citation type="submission" date="2023-06" db="EMBL/GenBank/DDBJ databases">
        <title>Genome sequence of Methancorpusculaceae sp. Cs1.</title>
        <authorList>
            <person name="Protasov E."/>
            <person name="Platt K."/>
            <person name="Poehlein A."/>
            <person name="Daniel R."/>
            <person name="Brune A."/>
        </authorList>
    </citation>
    <scope>NUCLEOTIDE SEQUENCE [LARGE SCALE GENOMIC DNA]</scope>
    <source>
        <strain evidence="1 2">Cs1</strain>
    </source>
</reference>
<name>A0AAE4MHM6_9EURY</name>
<dbReference type="AlphaFoldDB" id="A0AAE4MHM6"/>
<sequence length="137" mass="15955">MRKTEDAVWEGRISSEGYILKVELKYHTARNGYVIAEVIKTLHTGRGRVMKWTDFGGNKSYAPYEENPPVWMAEEHFKGYVAEAKKIGFQTMISGKPEVRVHQKWIPKYQTEVRQRRSAEAWRDERSNAYAGMEVEA</sequence>
<dbReference type="Proteomes" id="UP001283212">
    <property type="component" value="Unassembled WGS sequence"/>
</dbReference>
<comment type="caution">
    <text evidence="1">The sequence shown here is derived from an EMBL/GenBank/DDBJ whole genome shotgun (WGS) entry which is preliminary data.</text>
</comment>
<accession>A0AAE4MHM6</accession>
<dbReference type="EMBL" id="JAWDKB010000006">
    <property type="protein sequence ID" value="MDV0444087.1"/>
    <property type="molecule type" value="Genomic_DNA"/>
</dbReference>
<protein>
    <submittedName>
        <fullName evidence="1">Uncharacterized protein</fullName>
    </submittedName>
</protein>
<gene>
    <name evidence="1" type="ORF">McpCs1_14830</name>
</gene>
<organism evidence="1 2">
    <name type="scientific">Methanorbis rubei</name>
    <dbReference type="NCBI Taxonomy" id="3028300"/>
    <lineage>
        <taxon>Archaea</taxon>
        <taxon>Methanobacteriati</taxon>
        <taxon>Methanobacteriota</taxon>
        <taxon>Stenosarchaea group</taxon>
        <taxon>Methanomicrobia</taxon>
        <taxon>Methanomicrobiales</taxon>
        <taxon>Methanocorpusculaceae</taxon>
        <taxon>Methanorbis</taxon>
    </lineage>
</organism>
<evidence type="ECO:0000313" key="1">
    <source>
        <dbReference type="EMBL" id="MDV0444087.1"/>
    </source>
</evidence>
<proteinExistence type="predicted"/>
<evidence type="ECO:0000313" key="2">
    <source>
        <dbReference type="Proteomes" id="UP001283212"/>
    </source>
</evidence>
<dbReference type="RefSeq" id="WP_338096592.1">
    <property type="nucleotide sequence ID" value="NZ_JAWDKB010000006.1"/>
</dbReference>
<keyword evidence="2" id="KW-1185">Reference proteome</keyword>